<evidence type="ECO:0000313" key="5">
    <source>
        <dbReference type="EMBL" id="KAI9632849.1"/>
    </source>
</evidence>
<feature type="region of interest" description="Disordered" evidence="3">
    <location>
        <begin position="1"/>
        <end position="63"/>
    </location>
</feature>
<feature type="transmembrane region" description="Helical" evidence="4">
    <location>
        <begin position="199"/>
        <end position="218"/>
    </location>
</feature>
<name>A0AA38LSP8_9TREE</name>
<gene>
    <name evidence="5" type="ORF">MKK02DRAFT_41162</name>
</gene>
<dbReference type="GeneID" id="77730672"/>
<feature type="transmembrane region" description="Helical" evidence="4">
    <location>
        <begin position="71"/>
        <end position="92"/>
    </location>
</feature>
<reference evidence="5" key="1">
    <citation type="journal article" date="2022" name="G3 (Bethesda)">
        <title>High quality genome of the basidiomycete yeast Dioszegia hungarica PDD-24b-2 isolated from cloud water.</title>
        <authorList>
            <person name="Jarrige D."/>
            <person name="Haridas S."/>
            <person name="Bleykasten-Grosshans C."/>
            <person name="Joly M."/>
            <person name="Nadalig T."/>
            <person name="Sancelme M."/>
            <person name="Vuilleumier S."/>
            <person name="Grigoriev I.V."/>
            <person name="Amato P."/>
            <person name="Bringel F."/>
        </authorList>
    </citation>
    <scope>NUCLEOTIDE SEQUENCE</scope>
    <source>
        <strain evidence="5">PDD-24b-2</strain>
    </source>
</reference>
<dbReference type="GO" id="GO:0022857">
    <property type="term" value="F:transmembrane transporter activity"/>
    <property type="evidence" value="ECO:0007669"/>
    <property type="project" value="InterPro"/>
</dbReference>
<keyword evidence="4" id="KW-1133">Transmembrane helix</keyword>
<sequence>MTSSTDPMLREEVDRKVSDDAMQFAGPNPDPLPLKCDRTLSSADVGRDEKSPTPVAIPSAVGPPPDGGRDAWLVVLGGFLLMYVSFGFITSFGQFQSYYLANQLSTYSKSTVAWIGSIQLFVTFALSLPAGRWFDAHGMRGPAISGTVCFTGSLIAVAFCKEFYQFLLAHLLYGFGCASVFAPTVALAGHWFAKRRSTAMGIIVAGTGIGGVVYPIMLSRLLAVLSFRDTLLIMASMNFCLTFPTIFIARGRLPPKILPPWRIVKEPFKDRAYAFLDLGTSIVAINLFSPFIYAPLLAATNSLPPSLASYAVAILQAGSTTGRVSAGLFADRLGVWRTYLGAAIGAVISLAAFWIGDTGTAGTVIGLWAYGHFSGMWITMIGGCCASVTAASGKVDQLGLRLGLLFGVMAVPNLLGPVICGYIINATPGGRFTYSGIFAVCTMALGSCITLSPWLMGLWRRRKGS</sequence>
<protein>
    <submittedName>
        <fullName evidence="5">Transporter</fullName>
    </submittedName>
</protein>
<comment type="similarity">
    <text evidence="2">Belongs to the major facilitator superfamily. Monocarboxylate porter (TC 2.A.1.13) family.</text>
</comment>
<comment type="caution">
    <text evidence="5">The sequence shown here is derived from an EMBL/GenBank/DDBJ whole genome shotgun (WGS) entry which is preliminary data.</text>
</comment>
<comment type="subcellular location">
    <subcellularLocation>
        <location evidence="1">Membrane</location>
        <topology evidence="1">Multi-pass membrane protein</topology>
    </subcellularLocation>
</comment>
<feature type="transmembrane region" description="Helical" evidence="4">
    <location>
        <begin position="170"/>
        <end position="192"/>
    </location>
</feature>
<dbReference type="InterPro" id="IPR036259">
    <property type="entry name" value="MFS_trans_sf"/>
</dbReference>
<evidence type="ECO:0000256" key="4">
    <source>
        <dbReference type="SAM" id="Phobius"/>
    </source>
</evidence>
<organism evidence="5 6">
    <name type="scientific">Dioszegia hungarica</name>
    <dbReference type="NCBI Taxonomy" id="4972"/>
    <lineage>
        <taxon>Eukaryota</taxon>
        <taxon>Fungi</taxon>
        <taxon>Dikarya</taxon>
        <taxon>Basidiomycota</taxon>
        <taxon>Agaricomycotina</taxon>
        <taxon>Tremellomycetes</taxon>
        <taxon>Tremellales</taxon>
        <taxon>Bulleribasidiaceae</taxon>
        <taxon>Dioszegia</taxon>
    </lineage>
</organism>
<dbReference type="Gene3D" id="1.20.1250.20">
    <property type="entry name" value="MFS general substrate transporter like domains"/>
    <property type="match status" value="1"/>
</dbReference>
<dbReference type="PANTHER" id="PTHR11360">
    <property type="entry name" value="MONOCARBOXYLATE TRANSPORTER"/>
    <property type="match status" value="1"/>
</dbReference>
<evidence type="ECO:0000256" key="2">
    <source>
        <dbReference type="ARBA" id="ARBA00006727"/>
    </source>
</evidence>
<evidence type="ECO:0000313" key="6">
    <source>
        <dbReference type="Proteomes" id="UP001164286"/>
    </source>
</evidence>
<proteinExistence type="inferred from homology"/>
<evidence type="ECO:0000256" key="3">
    <source>
        <dbReference type="SAM" id="MobiDB-lite"/>
    </source>
</evidence>
<evidence type="ECO:0000256" key="1">
    <source>
        <dbReference type="ARBA" id="ARBA00004141"/>
    </source>
</evidence>
<feature type="compositionally biased region" description="Basic and acidic residues" evidence="3">
    <location>
        <begin position="8"/>
        <end position="19"/>
    </location>
</feature>
<dbReference type="SUPFAM" id="SSF103473">
    <property type="entry name" value="MFS general substrate transporter"/>
    <property type="match status" value="1"/>
</dbReference>
<dbReference type="Proteomes" id="UP001164286">
    <property type="component" value="Unassembled WGS sequence"/>
</dbReference>
<dbReference type="EMBL" id="JAKWFO010000014">
    <property type="protein sequence ID" value="KAI9632849.1"/>
    <property type="molecule type" value="Genomic_DNA"/>
</dbReference>
<feature type="transmembrane region" description="Helical" evidence="4">
    <location>
        <begin position="402"/>
        <end position="424"/>
    </location>
</feature>
<keyword evidence="6" id="KW-1185">Reference proteome</keyword>
<feature type="transmembrane region" description="Helical" evidence="4">
    <location>
        <begin position="230"/>
        <end position="251"/>
    </location>
</feature>
<feature type="transmembrane region" description="Helical" evidence="4">
    <location>
        <begin position="367"/>
        <end position="390"/>
    </location>
</feature>
<keyword evidence="4" id="KW-0472">Membrane</keyword>
<keyword evidence="4" id="KW-0812">Transmembrane</keyword>
<dbReference type="AlphaFoldDB" id="A0AA38LSP8"/>
<accession>A0AA38LSP8</accession>
<feature type="transmembrane region" description="Helical" evidence="4">
    <location>
        <begin position="112"/>
        <end position="131"/>
    </location>
</feature>
<dbReference type="InterPro" id="IPR011701">
    <property type="entry name" value="MFS"/>
</dbReference>
<dbReference type="PANTHER" id="PTHR11360:SF177">
    <property type="entry name" value="RIBOFLAVIN TRANSPORTER MCH5"/>
    <property type="match status" value="1"/>
</dbReference>
<feature type="transmembrane region" description="Helical" evidence="4">
    <location>
        <begin position="338"/>
        <end position="355"/>
    </location>
</feature>
<dbReference type="InterPro" id="IPR050327">
    <property type="entry name" value="Proton-linked_MCT"/>
</dbReference>
<dbReference type="RefSeq" id="XP_052942626.1">
    <property type="nucleotide sequence ID" value="XM_053091467.1"/>
</dbReference>
<feature type="transmembrane region" description="Helical" evidence="4">
    <location>
        <begin position="272"/>
        <end position="295"/>
    </location>
</feature>
<feature type="transmembrane region" description="Helical" evidence="4">
    <location>
        <begin position="436"/>
        <end position="459"/>
    </location>
</feature>
<dbReference type="GO" id="GO:0016020">
    <property type="term" value="C:membrane"/>
    <property type="evidence" value="ECO:0007669"/>
    <property type="project" value="UniProtKB-SubCell"/>
</dbReference>
<dbReference type="Pfam" id="PF07690">
    <property type="entry name" value="MFS_1"/>
    <property type="match status" value="1"/>
</dbReference>
<feature type="transmembrane region" description="Helical" evidence="4">
    <location>
        <begin position="143"/>
        <end position="164"/>
    </location>
</feature>